<feature type="transmembrane region" description="Helical" evidence="5">
    <location>
        <begin position="153"/>
        <end position="180"/>
    </location>
</feature>
<proteinExistence type="predicted"/>
<evidence type="ECO:0000256" key="2">
    <source>
        <dbReference type="ARBA" id="ARBA00022692"/>
    </source>
</evidence>
<evidence type="ECO:0000256" key="5">
    <source>
        <dbReference type="SAM" id="Phobius"/>
    </source>
</evidence>
<evidence type="ECO:0000256" key="1">
    <source>
        <dbReference type="ARBA" id="ARBA00004141"/>
    </source>
</evidence>
<keyword evidence="7" id="KW-1185">Reference proteome</keyword>
<dbReference type="InterPro" id="IPR011701">
    <property type="entry name" value="MFS"/>
</dbReference>
<reference evidence="6 7" key="1">
    <citation type="submission" date="2017-06" db="EMBL/GenBank/DDBJ databases">
        <title>Ant-infecting Ophiocordyceps genomes reveal a high diversity of potential behavioral manipulation genes and a possible major role for enterotoxins.</title>
        <authorList>
            <person name="De Bekker C."/>
            <person name="Evans H.C."/>
            <person name="Brachmann A."/>
            <person name="Hughes D.P."/>
        </authorList>
    </citation>
    <scope>NUCLEOTIDE SEQUENCE [LARGE SCALE GENOMIC DNA]</scope>
    <source>
        <strain evidence="6 7">Map16</strain>
    </source>
</reference>
<dbReference type="SUPFAM" id="SSF103473">
    <property type="entry name" value="MFS general substrate transporter"/>
    <property type="match status" value="1"/>
</dbReference>
<dbReference type="InterPro" id="IPR049680">
    <property type="entry name" value="FLVCR1-2_SLC49-like"/>
</dbReference>
<dbReference type="Pfam" id="PF07690">
    <property type="entry name" value="MFS_1"/>
    <property type="match status" value="1"/>
</dbReference>
<organism evidence="6 7">
    <name type="scientific">Ophiocordyceps camponoti-rufipedis</name>
    <dbReference type="NCBI Taxonomy" id="2004952"/>
    <lineage>
        <taxon>Eukaryota</taxon>
        <taxon>Fungi</taxon>
        <taxon>Dikarya</taxon>
        <taxon>Ascomycota</taxon>
        <taxon>Pezizomycotina</taxon>
        <taxon>Sordariomycetes</taxon>
        <taxon>Hypocreomycetidae</taxon>
        <taxon>Hypocreales</taxon>
        <taxon>Ophiocordycipitaceae</taxon>
        <taxon>Ophiocordyceps</taxon>
    </lineage>
</organism>
<feature type="transmembrane region" description="Helical" evidence="5">
    <location>
        <begin position="99"/>
        <end position="119"/>
    </location>
</feature>
<feature type="transmembrane region" description="Helical" evidence="5">
    <location>
        <begin position="192"/>
        <end position="215"/>
    </location>
</feature>
<evidence type="ECO:0000256" key="3">
    <source>
        <dbReference type="ARBA" id="ARBA00022989"/>
    </source>
</evidence>
<evidence type="ECO:0000313" key="7">
    <source>
        <dbReference type="Proteomes" id="UP000226431"/>
    </source>
</evidence>
<dbReference type="Proteomes" id="UP000226431">
    <property type="component" value="Unassembled WGS sequence"/>
</dbReference>
<dbReference type="GO" id="GO:0022857">
    <property type="term" value="F:transmembrane transporter activity"/>
    <property type="evidence" value="ECO:0007669"/>
    <property type="project" value="InterPro"/>
</dbReference>
<gene>
    <name evidence="6" type="ORF">CDD80_6313</name>
</gene>
<dbReference type="InterPro" id="IPR036259">
    <property type="entry name" value="MFS_trans_sf"/>
</dbReference>
<dbReference type="GO" id="GO:0016020">
    <property type="term" value="C:membrane"/>
    <property type="evidence" value="ECO:0007669"/>
    <property type="project" value="UniProtKB-SubCell"/>
</dbReference>
<protein>
    <recommendedName>
        <fullName evidence="8">Major facilitator superfamily (MFS) profile domain-containing protein</fullName>
    </recommendedName>
</protein>
<name>A0A2C5XVU7_9HYPO</name>
<dbReference type="AlphaFoldDB" id="A0A2C5XVU7"/>
<comment type="caution">
    <text evidence="6">The sequence shown here is derived from an EMBL/GenBank/DDBJ whole genome shotgun (WGS) entry which is preliminary data.</text>
</comment>
<dbReference type="Gene3D" id="1.20.1250.20">
    <property type="entry name" value="MFS general substrate transporter like domains"/>
    <property type="match status" value="1"/>
</dbReference>
<dbReference type="PANTHER" id="PTHR10924:SF6">
    <property type="entry name" value="SOLUTE CARRIER FAMILY 49 MEMBER A3"/>
    <property type="match status" value="1"/>
</dbReference>
<sequence length="272" mass="28828">MVVKGEEQVSSLVLYVAIISTIASLPAFILPARPPTPISASSTTPKLNLKASMRQLMRSPELFLVMFPFAVVVGFFNTLSSLLNQIMVPYGFTDDQAGIAGAILIFVGLVTAAISSPLVDRTKAFLPSLRLLLPIIALCFVLFIWMPETRHLAGPYVVITILGAASFASLPVALEFLAEVSHPLSPEVTSTVAWAAGQLLGAVFIIISGALAGGLDADPPHNLKRALIFQGVVAAAVCPLPLFLGRFGRQDKVALRRIDSDRRDGAAVDGPA</sequence>
<keyword evidence="2 5" id="KW-0812">Transmembrane</keyword>
<comment type="subcellular location">
    <subcellularLocation>
        <location evidence="1">Membrane</location>
        <topology evidence="1">Multi-pass membrane protein</topology>
    </subcellularLocation>
</comment>
<accession>A0A2C5XVU7</accession>
<keyword evidence="3 5" id="KW-1133">Transmembrane helix</keyword>
<dbReference type="PANTHER" id="PTHR10924">
    <property type="entry name" value="MAJOR FACILITATOR SUPERFAMILY PROTEIN-RELATED"/>
    <property type="match status" value="1"/>
</dbReference>
<dbReference type="OrthoDB" id="422206at2759"/>
<evidence type="ECO:0000256" key="4">
    <source>
        <dbReference type="ARBA" id="ARBA00023136"/>
    </source>
</evidence>
<feature type="transmembrane region" description="Helical" evidence="5">
    <location>
        <begin position="227"/>
        <end position="247"/>
    </location>
</feature>
<evidence type="ECO:0000313" key="6">
    <source>
        <dbReference type="EMBL" id="PHH70008.1"/>
    </source>
</evidence>
<feature type="transmembrane region" description="Helical" evidence="5">
    <location>
        <begin position="62"/>
        <end position="79"/>
    </location>
</feature>
<keyword evidence="4 5" id="KW-0472">Membrane</keyword>
<evidence type="ECO:0008006" key="8">
    <source>
        <dbReference type="Google" id="ProtNLM"/>
    </source>
</evidence>
<dbReference type="EMBL" id="NJES01000680">
    <property type="protein sequence ID" value="PHH70008.1"/>
    <property type="molecule type" value="Genomic_DNA"/>
</dbReference>
<feature type="transmembrane region" description="Helical" evidence="5">
    <location>
        <begin position="131"/>
        <end position="147"/>
    </location>
</feature>
<feature type="transmembrane region" description="Helical" evidence="5">
    <location>
        <begin position="12"/>
        <end position="32"/>
    </location>
</feature>